<dbReference type="GO" id="GO:0005829">
    <property type="term" value="C:cytosol"/>
    <property type="evidence" value="ECO:0007669"/>
    <property type="project" value="TreeGrafter"/>
</dbReference>
<accession>A0A4S4FQ84</accession>
<dbReference type="AlphaFoldDB" id="A0A4S4FQ84"/>
<keyword evidence="2" id="KW-1185">Reference proteome</keyword>
<proteinExistence type="predicted"/>
<evidence type="ECO:0000313" key="1">
    <source>
        <dbReference type="EMBL" id="THG32488.1"/>
    </source>
</evidence>
<dbReference type="GO" id="GO:0000287">
    <property type="term" value="F:magnesium ion binding"/>
    <property type="evidence" value="ECO:0007669"/>
    <property type="project" value="TreeGrafter"/>
</dbReference>
<dbReference type="EMBL" id="SSSN01000009">
    <property type="protein sequence ID" value="THG32488.1"/>
    <property type="molecule type" value="Genomic_DNA"/>
</dbReference>
<organism evidence="1 2">
    <name type="scientific">Orlajensenia flava</name>
    <dbReference type="NCBI Taxonomy" id="2565934"/>
    <lineage>
        <taxon>Bacteria</taxon>
        <taxon>Bacillati</taxon>
        <taxon>Actinomycetota</taxon>
        <taxon>Actinomycetes</taxon>
        <taxon>Micrococcales</taxon>
        <taxon>Microbacteriaceae</taxon>
        <taxon>Orlajensenia</taxon>
    </lineage>
</organism>
<dbReference type="OrthoDB" id="3180855at2"/>
<dbReference type="PANTHER" id="PTHR10000:SF8">
    <property type="entry name" value="HAD SUPERFAMILY HYDROLASE-LIKE, TYPE 3"/>
    <property type="match status" value="1"/>
</dbReference>
<keyword evidence="1" id="KW-0378">Hydrolase</keyword>
<dbReference type="InterPro" id="IPR036412">
    <property type="entry name" value="HAD-like_sf"/>
</dbReference>
<dbReference type="Gene3D" id="3.30.1240.10">
    <property type="match status" value="1"/>
</dbReference>
<comment type="caution">
    <text evidence="1">The sequence shown here is derived from an EMBL/GenBank/DDBJ whole genome shotgun (WGS) entry which is preliminary data.</text>
</comment>
<dbReference type="SUPFAM" id="SSF56784">
    <property type="entry name" value="HAD-like"/>
    <property type="match status" value="1"/>
</dbReference>
<protein>
    <submittedName>
        <fullName evidence="1">HAD-IIB family hydrolase</fullName>
    </submittedName>
</protein>
<dbReference type="InterPro" id="IPR023214">
    <property type="entry name" value="HAD_sf"/>
</dbReference>
<dbReference type="InterPro" id="IPR006379">
    <property type="entry name" value="HAD-SF_hydro_IIB"/>
</dbReference>
<dbReference type="Proteomes" id="UP000307380">
    <property type="component" value="Unassembled WGS sequence"/>
</dbReference>
<sequence length="276" mass="30013">MNAEHSVDGRLLIALDVDGTVLHEDETLSPAVVEEVERVHALGHEVTLATGRSWNTARHVLADLGLDPEYVVCSNGAVVMQRDATAPDGYRRALVETFDPRPALERVREHLPTGRFMVEDGDGERYFTEGMDEWDLDDANMVPFEELGTRLATRVVVVSPDHDLEEFLTIVEGMGLHQVTYAIGWMAWLDIAPDGVNKATGLEKVRERLGIPRHNVLAVGDGRNDIDMFAWAGEHGRAVAMGQAPSEVKAAATEVTASVREDGLARVLAGVGGGES</sequence>
<dbReference type="Gene3D" id="3.40.50.1000">
    <property type="entry name" value="HAD superfamily/HAD-like"/>
    <property type="match status" value="1"/>
</dbReference>
<dbReference type="PANTHER" id="PTHR10000">
    <property type="entry name" value="PHOSPHOSERINE PHOSPHATASE"/>
    <property type="match status" value="1"/>
</dbReference>
<dbReference type="GO" id="GO:0016791">
    <property type="term" value="F:phosphatase activity"/>
    <property type="evidence" value="ECO:0007669"/>
    <property type="project" value="UniProtKB-ARBA"/>
</dbReference>
<reference evidence="1 2" key="1">
    <citation type="submission" date="2019-04" db="EMBL/GenBank/DDBJ databases">
        <authorList>
            <person name="Jiang L."/>
        </authorList>
    </citation>
    <scope>NUCLEOTIDE SEQUENCE [LARGE SCALE GENOMIC DNA]</scope>
    <source>
        <strain evidence="1 2">YIM 131861</strain>
    </source>
</reference>
<dbReference type="RefSeq" id="WP_136424789.1">
    <property type="nucleotide sequence ID" value="NZ_OZ241748.1"/>
</dbReference>
<name>A0A4S4FQ84_9MICO</name>
<gene>
    <name evidence="1" type="ORF">E6C70_12050</name>
</gene>
<evidence type="ECO:0000313" key="2">
    <source>
        <dbReference type="Proteomes" id="UP000307380"/>
    </source>
</evidence>
<dbReference type="Pfam" id="PF08282">
    <property type="entry name" value="Hydrolase_3"/>
    <property type="match status" value="1"/>
</dbReference>
<dbReference type="NCBIfam" id="TIGR01484">
    <property type="entry name" value="HAD-SF-IIB"/>
    <property type="match status" value="1"/>
</dbReference>